<proteinExistence type="predicted"/>
<name>A0A074N403_9SPHN</name>
<dbReference type="NCBIfam" id="TIGR04433">
    <property type="entry name" value="UrcA_uranyl"/>
    <property type="match status" value="1"/>
</dbReference>
<dbReference type="InterPro" id="IPR030972">
    <property type="entry name" value="UrcA_uranyl"/>
</dbReference>
<dbReference type="EMBL" id="JMIX01000003">
    <property type="protein sequence ID" value="KEO98928.1"/>
    <property type="molecule type" value="Genomic_DNA"/>
</dbReference>
<feature type="chain" id="PRO_5001699206" description="UrcA family protein" evidence="1">
    <location>
        <begin position="25"/>
        <end position="120"/>
    </location>
</feature>
<protein>
    <recommendedName>
        <fullName evidence="4">UrcA family protein</fullName>
    </recommendedName>
</protein>
<evidence type="ECO:0000256" key="1">
    <source>
        <dbReference type="SAM" id="SignalP"/>
    </source>
</evidence>
<dbReference type="AlphaFoldDB" id="A0A074N403"/>
<comment type="caution">
    <text evidence="2">The sequence shown here is derived from an EMBL/GenBank/DDBJ whole genome shotgun (WGS) entry which is preliminary data.</text>
</comment>
<keyword evidence="3" id="KW-1185">Reference proteome</keyword>
<evidence type="ECO:0008006" key="4">
    <source>
        <dbReference type="Google" id="ProtNLM"/>
    </source>
</evidence>
<evidence type="ECO:0000313" key="2">
    <source>
        <dbReference type="EMBL" id="KEO98928.1"/>
    </source>
</evidence>
<keyword evidence="1" id="KW-0732">Signal</keyword>
<reference evidence="2 3" key="1">
    <citation type="submission" date="2014-04" db="EMBL/GenBank/DDBJ databases">
        <title>A comprehensive comparison of genomes of Erythrobacter spp. Strains.</title>
        <authorList>
            <person name="Zheng Q."/>
        </authorList>
    </citation>
    <scope>NUCLEOTIDE SEQUENCE [LARGE SCALE GENOMIC DNA]</scope>
    <source>
        <strain evidence="2 3">DSM 8509</strain>
    </source>
</reference>
<gene>
    <name evidence="2" type="ORF">EH32_07430</name>
</gene>
<evidence type="ECO:0000313" key="3">
    <source>
        <dbReference type="Proteomes" id="UP000027866"/>
    </source>
</evidence>
<feature type="signal peptide" evidence="1">
    <location>
        <begin position="1"/>
        <end position="24"/>
    </location>
</feature>
<dbReference type="RefSeq" id="WP_034901406.1">
    <property type="nucleotide sequence ID" value="NZ_CP017057.1"/>
</dbReference>
<accession>A0A074N403</accession>
<dbReference type="Proteomes" id="UP000027866">
    <property type="component" value="Unassembled WGS sequence"/>
</dbReference>
<organism evidence="2 3">
    <name type="scientific">Erythrobacter litoralis</name>
    <dbReference type="NCBI Taxonomy" id="39960"/>
    <lineage>
        <taxon>Bacteria</taxon>
        <taxon>Pseudomonadati</taxon>
        <taxon>Pseudomonadota</taxon>
        <taxon>Alphaproteobacteria</taxon>
        <taxon>Sphingomonadales</taxon>
        <taxon>Erythrobacteraceae</taxon>
        <taxon>Erythrobacter/Porphyrobacter group</taxon>
        <taxon>Erythrobacter</taxon>
    </lineage>
</organism>
<sequence length="120" mass="12571">MNYVNYAAALSASLLALAPANVGAAPNDPAVFSETVGHDDLDLTTPRGVALLEARIDTRVHRLCATGGRDFASLRLERECRRAALARAEGQVRLAIAEANADRVRLAEVTATSATDTPGG</sequence>